<evidence type="ECO:0000313" key="2">
    <source>
        <dbReference type="Proteomes" id="UP001352852"/>
    </source>
</evidence>
<sequence length="146" mass="16324">MYQKIILEGLCSFPLKGQCFFKVDLRDEWTGSEVKGRENCCQAICKSQSGGVIGSFLESCCIYSKLILKLLRGSSESKPVRPRTCSHNIMPVCLFYVTMSLGSGMLRQSQTNRLLSVLLPTFTNVAHLPAARLERGQRLLTWFGVV</sequence>
<organism evidence="1 2">
    <name type="scientific">Characodon lateralis</name>
    <dbReference type="NCBI Taxonomy" id="208331"/>
    <lineage>
        <taxon>Eukaryota</taxon>
        <taxon>Metazoa</taxon>
        <taxon>Chordata</taxon>
        <taxon>Craniata</taxon>
        <taxon>Vertebrata</taxon>
        <taxon>Euteleostomi</taxon>
        <taxon>Actinopterygii</taxon>
        <taxon>Neopterygii</taxon>
        <taxon>Teleostei</taxon>
        <taxon>Neoteleostei</taxon>
        <taxon>Acanthomorphata</taxon>
        <taxon>Ovalentaria</taxon>
        <taxon>Atherinomorphae</taxon>
        <taxon>Cyprinodontiformes</taxon>
        <taxon>Goodeidae</taxon>
        <taxon>Characodon</taxon>
    </lineage>
</organism>
<keyword evidence="2" id="KW-1185">Reference proteome</keyword>
<evidence type="ECO:0000313" key="1">
    <source>
        <dbReference type="EMBL" id="MED6266544.1"/>
    </source>
</evidence>
<comment type="caution">
    <text evidence="1">The sequence shown here is derived from an EMBL/GenBank/DDBJ whole genome shotgun (WGS) entry which is preliminary data.</text>
</comment>
<dbReference type="EMBL" id="JAHUTJ010008332">
    <property type="protein sequence ID" value="MED6266544.1"/>
    <property type="molecule type" value="Genomic_DNA"/>
</dbReference>
<name>A0ABU7CY71_9TELE</name>
<reference evidence="1 2" key="1">
    <citation type="submission" date="2021-06" db="EMBL/GenBank/DDBJ databases">
        <authorList>
            <person name="Palmer J.M."/>
        </authorList>
    </citation>
    <scope>NUCLEOTIDE SEQUENCE [LARGE SCALE GENOMIC DNA]</scope>
    <source>
        <strain evidence="1 2">CL_MEX2019</strain>
        <tissue evidence="1">Muscle</tissue>
    </source>
</reference>
<protein>
    <submittedName>
        <fullName evidence="1">Uncharacterized protein</fullName>
    </submittedName>
</protein>
<accession>A0ABU7CY71</accession>
<proteinExistence type="predicted"/>
<gene>
    <name evidence="1" type="ORF">CHARACLAT_003151</name>
</gene>
<dbReference type="Proteomes" id="UP001352852">
    <property type="component" value="Unassembled WGS sequence"/>
</dbReference>